<organism evidence="3 4">
    <name type="scientific">Xylanibacillus composti</name>
    <dbReference type="NCBI Taxonomy" id="1572762"/>
    <lineage>
        <taxon>Bacteria</taxon>
        <taxon>Bacillati</taxon>
        <taxon>Bacillota</taxon>
        <taxon>Bacilli</taxon>
        <taxon>Bacillales</taxon>
        <taxon>Paenibacillaceae</taxon>
        <taxon>Xylanibacillus</taxon>
    </lineage>
</organism>
<keyword evidence="2" id="KW-1133">Transmembrane helix</keyword>
<feature type="region of interest" description="Disordered" evidence="1">
    <location>
        <begin position="51"/>
        <end position="70"/>
    </location>
</feature>
<evidence type="ECO:0000313" key="4">
    <source>
        <dbReference type="Proteomes" id="UP000677918"/>
    </source>
</evidence>
<sequence>MELILIPLICYIAGYILYAIIKTAINHSKAVHLQKENQQLLKEIRDLLQAMQQGQHHSSPQTSNQIDKQV</sequence>
<dbReference type="RefSeq" id="WP_213410879.1">
    <property type="nucleotide sequence ID" value="NZ_BOVK01000014.1"/>
</dbReference>
<name>A0A8J4GZU4_9BACL</name>
<accession>A0A8J4GZU4</accession>
<keyword evidence="2" id="KW-0812">Transmembrane</keyword>
<protein>
    <submittedName>
        <fullName evidence="3">Uncharacterized protein</fullName>
    </submittedName>
</protein>
<comment type="caution">
    <text evidence="3">The sequence shown here is derived from an EMBL/GenBank/DDBJ whole genome shotgun (WGS) entry which is preliminary data.</text>
</comment>
<feature type="transmembrane region" description="Helical" evidence="2">
    <location>
        <begin position="6"/>
        <end position="25"/>
    </location>
</feature>
<dbReference type="Proteomes" id="UP000677918">
    <property type="component" value="Unassembled WGS sequence"/>
</dbReference>
<keyword evidence="4" id="KW-1185">Reference proteome</keyword>
<keyword evidence="2" id="KW-0472">Membrane</keyword>
<evidence type="ECO:0000313" key="3">
    <source>
        <dbReference type="EMBL" id="GIQ68267.1"/>
    </source>
</evidence>
<dbReference type="EMBL" id="BOVK01000014">
    <property type="protein sequence ID" value="GIQ68267.1"/>
    <property type="molecule type" value="Genomic_DNA"/>
</dbReference>
<proteinExistence type="predicted"/>
<evidence type="ECO:0000256" key="1">
    <source>
        <dbReference type="SAM" id="MobiDB-lite"/>
    </source>
</evidence>
<evidence type="ECO:0000256" key="2">
    <source>
        <dbReference type="SAM" id="Phobius"/>
    </source>
</evidence>
<gene>
    <name evidence="3" type="ORF">XYCOK13_10910</name>
</gene>
<reference evidence="3" key="1">
    <citation type="submission" date="2021-04" db="EMBL/GenBank/DDBJ databases">
        <title>Draft genome sequence of Xylanibacillus composti strain K13.</title>
        <authorList>
            <person name="Uke A."/>
            <person name="Chhe C."/>
            <person name="Baramee S."/>
            <person name="Kosugi A."/>
        </authorList>
    </citation>
    <scope>NUCLEOTIDE SEQUENCE</scope>
    <source>
        <strain evidence="3">K13</strain>
    </source>
</reference>
<dbReference type="AlphaFoldDB" id="A0A8J4GZU4"/>